<dbReference type="AlphaFoldDB" id="A0A315UV80"/>
<feature type="non-terminal residue" evidence="1">
    <location>
        <position position="66"/>
    </location>
</feature>
<reference evidence="1 2" key="1">
    <citation type="journal article" date="2018" name="G3 (Bethesda)">
        <title>A High-Quality Reference Genome for the Invasive Mosquitofish Gambusia affinis Using a Chicago Library.</title>
        <authorList>
            <person name="Hoffberg S.L."/>
            <person name="Troendle N.J."/>
            <person name="Glenn T.C."/>
            <person name="Mahmud O."/>
            <person name="Louha S."/>
            <person name="Chalopin D."/>
            <person name="Bennetzen J.L."/>
            <person name="Mauricio R."/>
        </authorList>
    </citation>
    <scope>NUCLEOTIDE SEQUENCE [LARGE SCALE GENOMIC DNA]</scope>
    <source>
        <strain evidence="1">NE01/NJP1002.9</strain>
        <tissue evidence="1">Muscle</tissue>
    </source>
</reference>
<proteinExistence type="predicted"/>
<name>A0A315UV80_GAMAF</name>
<dbReference type="Proteomes" id="UP000250572">
    <property type="component" value="Unassembled WGS sequence"/>
</dbReference>
<organism evidence="1 2">
    <name type="scientific">Gambusia affinis</name>
    <name type="common">Western mosquitofish</name>
    <name type="synonym">Heterandria affinis</name>
    <dbReference type="NCBI Taxonomy" id="33528"/>
    <lineage>
        <taxon>Eukaryota</taxon>
        <taxon>Metazoa</taxon>
        <taxon>Chordata</taxon>
        <taxon>Craniata</taxon>
        <taxon>Vertebrata</taxon>
        <taxon>Euteleostomi</taxon>
        <taxon>Actinopterygii</taxon>
        <taxon>Neopterygii</taxon>
        <taxon>Teleostei</taxon>
        <taxon>Neoteleostei</taxon>
        <taxon>Acanthomorphata</taxon>
        <taxon>Ovalentaria</taxon>
        <taxon>Atherinomorphae</taxon>
        <taxon>Cyprinodontiformes</taxon>
        <taxon>Poeciliidae</taxon>
        <taxon>Poeciliinae</taxon>
        <taxon>Gambusia</taxon>
    </lineage>
</organism>
<keyword evidence="2" id="KW-1185">Reference proteome</keyword>
<dbReference type="EMBL" id="NHOQ01002776">
    <property type="protein sequence ID" value="PWA14725.1"/>
    <property type="molecule type" value="Genomic_DNA"/>
</dbReference>
<evidence type="ECO:0000313" key="2">
    <source>
        <dbReference type="Proteomes" id="UP000250572"/>
    </source>
</evidence>
<sequence length="66" mass="7136">MFFFFCCFSDCFQNTDGNNPSQFGAATASTTTSDRLFPHPSARCRTLQGGERAVGAPAAVLRRLVS</sequence>
<protein>
    <submittedName>
        <fullName evidence="1">Uncharacterized protein</fullName>
    </submittedName>
</protein>
<comment type="caution">
    <text evidence="1">The sequence shown here is derived from an EMBL/GenBank/DDBJ whole genome shotgun (WGS) entry which is preliminary data.</text>
</comment>
<accession>A0A315UV80</accession>
<evidence type="ECO:0000313" key="1">
    <source>
        <dbReference type="EMBL" id="PWA14725.1"/>
    </source>
</evidence>
<gene>
    <name evidence="1" type="ORF">CCH79_00019613</name>
</gene>